<evidence type="ECO:0000256" key="6">
    <source>
        <dbReference type="ARBA" id="ARBA00023026"/>
    </source>
</evidence>
<dbReference type="GO" id="GO:0020037">
    <property type="term" value="F:heme binding"/>
    <property type="evidence" value="ECO:0007669"/>
    <property type="project" value="InterPro"/>
</dbReference>
<dbReference type="AlphaFoldDB" id="A0A8H2VPH5"/>
<dbReference type="Proteomes" id="UP000624404">
    <property type="component" value="Unassembled WGS sequence"/>
</dbReference>
<keyword evidence="5 7" id="KW-0408">Iron</keyword>
<sequence length="540" mass="61767">MYIATLLSSYWQQYCQSQVLRLICKFGLALVLLLLIWRLWTFSIVPVLFPEKPRRLPYWVPYLGHAGAFMDNADALFNRGYNHFQSNEPFALTVGGRTIVVTRGPQELSEVWKNSTALSFDPFIVGVFKSFGQSSKFIERVFSTDLETLVGSDARSNSKLINENPSGKCYVHLQSTWLKSQLLGNDELTQLHTIYHSHLNDILEWKSLPKQLALSQNEKHTTISLAKFSRYIVSRCAMKTFLGDRIFEMAPSFAQDYQKYEDDSWKIFFQYPHFMAKDLHIAKEHVIKDLIKYFALPQEQRPGVAWIFETMYKELRTLDLDPHDISGVIMLIIWAINNNAHHMAFWMLAHMLCNPSLLAEVRNETDRTVSPDGSIDIELLVNECPTLNAVWLEVLRIYNAGSVARQAEQDITIGHKSISRGDTIMSPFRQLHMNTDIFGDDAHGFNPSRFLRNKNLHRNKGYVPFGGGHTYCPGRFFAQREVFMFIALSLYRFEFTLDPEQLAKDGGVKVPEVNLKIPSAAAMGPASDLIVRIALRQPGS</sequence>
<evidence type="ECO:0000256" key="4">
    <source>
        <dbReference type="ARBA" id="ARBA00022723"/>
    </source>
</evidence>
<keyword evidence="8" id="KW-0560">Oxidoreductase</keyword>
<feature type="binding site" description="axial binding residue" evidence="7">
    <location>
        <position position="472"/>
    </location>
    <ligand>
        <name>heme</name>
        <dbReference type="ChEBI" id="CHEBI:30413"/>
    </ligand>
    <ligandPart>
        <name>Fe</name>
        <dbReference type="ChEBI" id="CHEBI:18248"/>
    </ligandPart>
</feature>
<evidence type="ECO:0000313" key="11">
    <source>
        <dbReference type="Proteomes" id="UP000624404"/>
    </source>
</evidence>
<dbReference type="GO" id="GO:0016705">
    <property type="term" value="F:oxidoreductase activity, acting on paired donors, with incorporation or reduction of molecular oxygen"/>
    <property type="evidence" value="ECO:0007669"/>
    <property type="project" value="InterPro"/>
</dbReference>
<dbReference type="GO" id="GO:0005506">
    <property type="term" value="F:iron ion binding"/>
    <property type="evidence" value="ECO:0007669"/>
    <property type="project" value="InterPro"/>
</dbReference>
<dbReference type="Pfam" id="PF00067">
    <property type="entry name" value="p450"/>
    <property type="match status" value="1"/>
</dbReference>
<dbReference type="GO" id="GO:0008395">
    <property type="term" value="F:steroid hydroxylase activity"/>
    <property type="evidence" value="ECO:0007669"/>
    <property type="project" value="TreeGrafter"/>
</dbReference>
<comment type="similarity">
    <text evidence="2 8">Belongs to the cytochrome P450 family.</text>
</comment>
<dbReference type="EMBL" id="CAJHIA010000007">
    <property type="protein sequence ID" value="CAD6442072.1"/>
    <property type="molecule type" value="Genomic_DNA"/>
</dbReference>
<proteinExistence type="inferred from homology"/>
<reference evidence="10" key="1">
    <citation type="submission" date="2020-10" db="EMBL/GenBank/DDBJ databases">
        <authorList>
            <person name="Kusch S."/>
        </authorList>
    </citation>
    <scope>NUCLEOTIDE SEQUENCE</scope>
    <source>
        <strain evidence="10">SwB9</strain>
    </source>
</reference>
<comment type="cofactor">
    <cofactor evidence="1 7">
        <name>heme</name>
        <dbReference type="ChEBI" id="CHEBI:30413"/>
    </cofactor>
</comment>
<evidence type="ECO:0000256" key="2">
    <source>
        <dbReference type="ARBA" id="ARBA00010617"/>
    </source>
</evidence>
<name>A0A8H2VPH5_9HELO</name>
<organism evidence="10 11">
    <name type="scientific">Sclerotinia trifoliorum</name>
    <dbReference type="NCBI Taxonomy" id="28548"/>
    <lineage>
        <taxon>Eukaryota</taxon>
        <taxon>Fungi</taxon>
        <taxon>Dikarya</taxon>
        <taxon>Ascomycota</taxon>
        <taxon>Pezizomycotina</taxon>
        <taxon>Leotiomycetes</taxon>
        <taxon>Helotiales</taxon>
        <taxon>Sclerotiniaceae</taxon>
        <taxon>Sclerotinia</taxon>
    </lineage>
</organism>
<evidence type="ECO:0000313" key="10">
    <source>
        <dbReference type="EMBL" id="CAD6442072.1"/>
    </source>
</evidence>
<keyword evidence="8" id="KW-0503">Monooxygenase</keyword>
<keyword evidence="4 7" id="KW-0479">Metal-binding</keyword>
<dbReference type="OrthoDB" id="1470350at2759"/>
<dbReference type="CDD" id="cd11040">
    <property type="entry name" value="CYP7_CYP8-like"/>
    <property type="match status" value="1"/>
</dbReference>
<dbReference type="PANTHER" id="PTHR24304">
    <property type="entry name" value="CYTOCHROME P450 FAMILY 7"/>
    <property type="match status" value="1"/>
</dbReference>
<dbReference type="InterPro" id="IPR036396">
    <property type="entry name" value="Cyt_P450_sf"/>
</dbReference>
<feature type="transmembrane region" description="Helical" evidence="9">
    <location>
        <begin position="26"/>
        <end position="49"/>
    </location>
</feature>
<evidence type="ECO:0000256" key="7">
    <source>
        <dbReference type="PIRSR" id="PIRSR602403-1"/>
    </source>
</evidence>
<accession>A0A8H2VPH5</accession>
<dbReference type="InterPro" id="IPR001128">
    <property type="entry name" value="Cyt_P450"/>
</dbReference>
<keyword evidence="9" id="KW-0812">Transmembrane</keyword>
<gene>
    <name evidence="10" type="ORF">SCLTRI_LOCUS1864</name>
</gene>
<dbReference type="InterPro" id="IPR050529">
    <property type="entry name" value="CYP450_sterol_14alpha_dmase"/>
</dbReference>
<dbReference type="PRINTS" id="PR00465">
    <property type="entry name" value="EP450IV"/>
</dbReference>
<evidence type="ECO:0000256" key="8">
    <source>
        <dbReference type="RuleBase" id="RU000461"/>
    </source>
</evidence>
<dbReference type="InterPro" id="IPR002403">
    <property type="entry name" value="Cyt_P450_E_grp-IV"/>
</dbReference>
<evidence type="ECO:0000256" key="1">
    <source>
        <dbReference type="ARBA" id="ARBA00001971"/>
    </source>
</evidence>
<evidence type="ECO:0000256" key="3">
    <source>
        <dbReference type="ARBA" id="ARBA00022617"/>
    </source>
</evidence>
<dbReference type="PANTHER" id="PTHR24304:SF2">
    <property type="entry name" value="24-HYDROXYCHOLESTEROL 7-ALPHA-HYDROXYLASE"/>
    <property type="match status" value="1"/>
</dbReference>
<evidence type="ECO:0000256" key="5">
    <source>
        <dbReference type="ARBA" id="ARBA00023004"/>
    </source>
</evidence>
<comment type="caution">
    <text evidence="10">The sequence shown here is derived from an EMBL/GenBank/DDBJ whole genome shotgun (WGS) entry which is preliminary data.</text>
</comment>
<keyword evidence="9" id="KW-0472">Membrane</keyword>
<dbReference type="SUPFAM" id="SSF48264">
    <property type="entry name" value="Cytochrome P450"/>
    <property type="match status" value="1"/>
</dbReference>
<keyword evidence="6" id="KW-0843">Virulence</keyword>
<keyword evidence="9" id="KW-1133">Transmembrane helix</keyword>
<dbReference type="PROSITE" id="PS00086">
    <property type="entry name" value="CYTOCHROME_P450"/>
    <property type="match status" value="1"/>
</dbReference>
<protein>
    <submittedName>
        <fullName evidence="10">28213f2c-e93e-4662-ab71-82b4d5befb82</fullName>
    </submittedName>
</protein>
<keyword evidence="11" id="KW-1185">Reference proteome</keyword>
<dbReference type="Gene3D" id="1.10.630.10">
    <property type="entry name" value="Cytochrome P450"/>
    <property type="match status" value="1"/>
</dbReference>
<keyword evidence="3 7" id="KW-0349">Heme</keyword>
<evidence type="ECO:0000256" key="9">
    <source>
        <dbReference type="SAM" id="Phobius"/>
    </source>
</evidence>
<dbReference type="InterPro" id="IPR017972">
    <property type="entry name" value="Cyt_P450_CS"/>
</dbReference>